<protein>
    <recommendedName>
        <fullName evidence="3">FHF complex subunit HOOK-interacting protein C-terminal domain-containing protein</fullName>
    </recommendedName>
</protein>
<name>A0AAN9GY21_9TELE</name>
<feature type="domain" description="FHF complex subunit HOOK-interacting protein C-terminal" evidence="3">
    <location>
        <begin position="976"/>
        <end position="1067"/>
    </location>
</feature>
<dbReference type="PANTHER" id="PTHR21705">
    <property type="entry name" value="RAI16 PROTEIN-RELATED"/>
    <property type="match status" value="1"/>
</dbReference>
<accession>A0AAN9GY21</accession>
<evidence type="ECO:0000256" key="1">
    <source>
        <dbReference type="ARBA" id="ARBA00024336"/>
    </source>
</evidence>
<evidence type="ECO:0000313" key="4">
    <source>
        <dbReference type="EMBL" id="KAK7132857.1"/>
    </source>
</evidence>
<keyword evidence="5" id="KW-1185">Reference proteome</keyword>
<comment type="similarity">
    <text evidence="1">Belongs to the FHIP family.</text>
</comment>
<dbReference type="InterPro" id="IPR045669">
    <property type="entry name" value="FHIP_C"/>
</dbReference>
<dbReference type="PANTHER" id="PTHR21705:SF6">
    <property type="entry name" value="FHF COMPLEX SUBUNIT HOOK-INTERACTING PROTEIN 1A"/>
    <property type="match status" value="1"/>
</dbReference>
<gene>
    <name evidence="4" type="ORF">R3I93_019185</name>
</gene>
<dbReference type="EMBL" id="JAYKXH010000020">
    <property type="protein sequence ID" value="KAK7132857.1"/>
    <property type="molecule type" value="Genomic_DNA"/>
</dbReference>
<feature type="region of interest" description="Disordered" evidence="2">
    <location>
        <begin position="744"/>
        <end position="778"/>
    </location>
</feature>
<dbReference type="InterPro" id="IPR045668">
    <property type="entry name" value="FHIP_KELAA_motif"/>
</dbReference>
<feature type="region of interest" description="Disordered" evidence="2">
    <location>
        <begin position="199"/>
        <end position="248"/>
    </location>
</feature>
<dbReference type="AlphaFoldDB" id="A0AAN9GY21"/>
<dbReference type="InterPro" id="IPR019384">
    <property type="entry name" value="FHIP"/>
</dbReference>
<dbReference type="Pfam" id="PF10257">
    <property type="entry name" value="RAI16-like"/>
    <property type="match status" value="2"/>
</dbReference>
<comment type="caution">
    <text evidence="4">The sequence shown here is derived from an EMBL/GenBank/DDBJ whole genome shotgun (WGS) entry which is preliminary data.</text>
</comment>
<feature type="region of interest" description="Disordered" evidence="2">
    <location>
        <begin position="923"/>
        <end position="968"/>
    </location>
</feature>
<evidence type="ECO:0000256" key="2">
    <source>
        <dbReference type="SAM" id="MobiDB-lite"/>
    </source>
</evidence>
<dbReference type="Pfam" id="PF19311">
    <property type="entry name" value="KELAA"/>
    <property type="match status" value="1"/>
</dbReference>
<dbReference type="Proteomes" id="UP001364617">
    <property type="component" value="Unassembled WGS sequence"/>
</dbReference>
<sequence>MLVSSSNGGRALTLTGVDPETCMIVFKNHWTQVLRILEKHDPGRGGVVGLRFGPIPGDEASAVQNYVEHMLFLLMEEESGQAGAMGTILEFVVVENVMEKLFLWSLRREFTDDMKLEQLRMYKMLLAQAKQPLLHHKPILKPLMMLLSACSSSSTVGPTAPGKGCSSAAGLTSTVGPTAPGKGCSSAAGLTCTVGPTAPGKSYRSSTVGPTAPGKSYSSSTVGPTAPGKSYSSSTVGPTAPGKGCSSATGPTCTMGPTAPGKGCSSATGPTCTMGPTAPGKSGSSATGPPCTVGHTVPGKSYSSSTVEPTAPGKSLSSSTVGPTAPGKSYSSSTVEPTAPGKSLSSSTVGPTAPGKSCSSCTVGPACTVEAELVSLLHQLCRVLVKEASVLELFFHSSQDQGAANFLLFSLLIPFIHRDGTVGTQARDALTLIMSLSSQNGLVAKHIVENTYFCPVLATGLSGLYSGLPAKLEVYSDGWFCLEKNDWLQVPALFQFLNSLHFCCTVCKVAHPSIRDQLLGYIYNGFLVPVMAPALHKLTLEEVMTTTAYLDLFLRSISDSALLQTFLFFILRHRHDNVNILDTLVSRINTPFQLGTVSLALFRTLIGLYCEDVMLQLIFRYLIPCSHLTSAERHRLRERDCYSITASSLLSLTPSFFIPKPSLAPPPKPDYILWSKVTEGLLRGNMGMEDLFSGGDSVGFSRITSSEPLMDKNYLHYLYDGRRAVCVGVQACVVWSHPYDGLNPSPNEYEEEDESLPLSTQTHTPHPASETSERVELEWDDTYDASPDEEPIPENMIPDEPPKHIQEMRKSAIMLIKGSYIEESDFQDDVLVYNLIAQKDARDDRRISVKNGLNKLADANHMTNDTNPVNHECETLAFANGHAFEEPKLELDAEANNLEQISIESKTPKDDFISQCLELIRDLGGEEEEEDEEHERWMREEEEEDFSSFCDDHEGEDEAEEQLSRNHSGKHGISFTGPFISVLLSRLENMLENSIEVNLLVTGILSHLASFPQPLLRGFLLNTRAESAAGPRSLYQVLQSVCVQIEQHAASRPDFPELVHEAAQYLLLKDQALKEQERDVVLQDSSSTGWFLNGHVSGRPRKPLPPCPRIPAHLRDRVFATFLFAEFLKELAAIAQEHAIVPEE</sequence>
<feature type="region of interest" description="Disordered" evidence="2">
    <location>
        <begin position="276"/>
        <end position="350"/>
    </location>
</feature>
<proteinExistence type="inferred from homology"/>
<evidence type="ECO:0000259" key="3">
    <source>
        <dbReference type="Pfam" id="PF19314"/>
    </source>
</evidence>
<organism evidence="4 5">
    <name type="scientific">Phoxinus phoxinus</name>
    <name type="common">Eurasian minnow</name>
    <dbReference type="NCBI Taxonomy" id="58324"/>
    <lineage>
        <taxon>Eukaryota</taxon>
        <taxon>Metazoa</taxon>
        <taxon>Chordata</taxon>
        <taxon>Craniata</taxon>
        <taxon>Vertebrata</taxon>
        <taxon>Euteleostomi</taxon>
        <taxon>Actinopterygii</taxon>
        <taxon>Neopterygii</taxon>
        <taxon>Teleostei</taxon>
        <taxon>Ostariophysi</taxon>
        <taxon>Cypriniformes</taxon>
        <taxon>Leuciscidae</taxon>
        <taxon>Phoxininae</taxon>
        <taxon>Phoxinus</taxon>
    </lineage>
</organism>
<reference evidence="4 5" key="1">
    <citation type="submission" date="2024-02" db="EMBL/GenBank/DDBJ databases">
        <title>Chromosome-level genome assembly of the Eurasian Minnow (Phoxinus phoxinus).</title>
        <authorList>
            <person name="Oriowo T.O."/>
            <person name="Martin S."/>
            <person name="Stange M."/>
            <person name="Chrysostomakis Y."/>
            <person name="Brown T."/>
            <person name="Winkler S."/>
            <person name="Kukowka S."/>
            <person name="Myers E.W."/>
            <person name="Bohne A."/>
        </authorList>
    </citation>
    <scope>NUCLEOTIDE SEQUENCE [LARGE SCALE GENOMIC DNA]</scope>
    <source>
        <strain evidence="4">ZFMK-TIS-60720</strain>
        <tissue evidence="4">Whole Organism</tissue>
    </source>
</reference>
<dbReference type="Pfam" id="PF19314">
    <property type="entry name" value="DUF5917"/>
    <property type="match status" value="1"/>
</dbReference>
<evidence type="ECO:0000313" key="5">
    <source>
        <dbReference type="Proteomes" id="UP001364617"/>
    </source>
</evidence>